<gene>
    <name evidence="1" type="primary">Acey_s0103.g3555</name>
    <name evidence="1" type="ORF">Y032_0103g3555</name>
</gene>
<comment type="caution">
    <text evidence="1">The sequence shown here is derived from an EMBL/GenBank/DDBJ whole genome shotgun (WGS) entry which is preliminary data.</text>
</comment>
<reference evidence="2" key="1">
    <citation type="journal article" date="2015" name="Nat. Genet.">
        <title>The genome and transcriptome of the zoonotic hookworm Ancylostoma ceylanicum identify infection-specific gene families.</title>
        <authorList>
            <person name="Schwarz E.M."/>
            <person name="Hu Y."/>
            <person name="Antoshechkin I."/>
            <person name="Miller M.M."/>
            <person name="Sternberg P.W."/>
            <person name="Aroian R.V."/>
        </authorList>
    </citation>
    <scope>NUCLEOTIDE SEQUENCE</scope>
    <source>
        <strain evidence="2">HY135</strain>
    </source>
</reference>
<protein>
    <submittedName>
        <fullName evidence="1">Uncharacterized protein</fullName>
    </submittedName>
</protein>
<evidence type="ECO:0000313" key="1">
    <source>
        <dbReference type="EMBL" id="EYC01952.1"/>
    </source>
</evidence>
<dbReference type="Proteomes" id="UP000024635">
    <property type="component" value="Unassembled WGS sequence"/>
</dbReference>
<dbReference type="EMBL" id="JARK01001439">
    <property type="protein sequence ID" value="EYC01952.1"/>
    <property type="molecule type" value="Genomic_DNA"/>
</dbReference>
<dbReference type="OrthoDB" id="1421278at2759"/>
<evidence type="ECO:0000313" key="2">
    <source>
        <dbReference type="Proteomes" id="UP000024635"/>
    </source>
</evidence>
<accession>A0A016TH12</accession>
<proteinExistence type="predicted"/>
<organism evidence="1 2">
    <name type="scientific">Ancylostoma ceylanicum</name>
    <dbReference type="NCBI Taxonomy" id="53326"/>
    <lineage>
        <taxon>Eukaryota</taxon>
        <taxon>Metazoa</taxon>
        <taxon>Ecdysozoa</taxon>
        <taxon>Nematoda</taxon>
        <taxon>Chromadorea</taxon>
        <taxon>Rhabditida</taxon>
        <taxon>Rhabditina</taxon>
        <taxon>Rhabditomorpha</taxon>
        <taxon>Strongyloidea</taxon>
        <taxon>Ancylostomatidae</taxon>
        <taxon>Ancylostomatinae</taxon>
        <taxon>Ancylostoma</taxon>
    </lineage>
</organism>
<dbReference type="AlphaFoldDB" id="A0A016TH12"/>
<name>A0A016TH12_9BILA</name>
<sequence>MVPNIGLSPRKWNAELASDMRLLRWMGNITQLDHICNQDMLQRSEVVAIVDNHREAHPRWIGHVLLAEGDEICRTGPDLLD</sequence>
<keyword evidence="2" id="KW-1185">Reference proteome</keyword>